<reference evidence="2" key="1">
    <citation type="submission" date="2021-12" db="EMBL/GenBank/DDBJ databases">
        <authorList>
            <person name="Martin H S."/>
        </authorList>
    </citation>
    <scope>NUCLEOTIDE SEQUENCE</scope>
</reference>
<sequence>MILLLQSGEGTGKEEKEGGVRRPRMRSGRRERVRGSGARGGLARRSSGGAHSNRGERKSRHRPAPAEERGVD</sequence>
<evidence type="ECO:0000313" key="3">
    <source>
        <dbReference type="Proteomes" id="UP000838878"/>
    </source>
</evidence>
<accession>A0A8J9UW95</accession>
<organism evidence="2 3">
    <name type="scientific">Brenthis ino</name>
    <name type="common">lesser marbled fritillary</name>
    <dbReference type="NCBI Taxonomy" id="405034"/>
    <lineage>
        <taxon>Eukaryota</taxon>
        <taxon>Metazoa</taxon>
        <taxon>Ecdysozoa</taxon>
        <taxon>Arthropoda</taxon>
        <taxon>Hexapoda</taxon>
        <taxon>Insecta</taxon>
        <taxon>Pterygota</taxon>
        <taxon>Neoptera</taxon>
        <taxon>Endopterygota</taxon>
        <taxon>Lepidoptera</taxon>
        <taxon>Glossata</taxon>
        <taxon>Ditrysia</taxon>
        <taxon>Papilionoidea</taxon>
        <taxon>Nymphalidae</taxon>
        <taxon>Heliconiinae</taxon>
        <taxon>Argynnini</taxon>
        <taxon>Brenthis</taxon>
    </lineage>
</organism>
<feature type="non-terminal residue" evidence="2">
    <location>
        <position position="72"/>
    </location>
</feature>
<feature type="compositionally biased region" description="Low complexity" evidence="1">
    <location>
        <begin position="41"/>
        <end position="50"/>
    </location>
</feature>
<dbReference type="Proteomes" id="UP000838878">
    <property type="component" value="Chromosome 2"/>
</dbReference>
<name>A0A8J9UW95_9NEOP</name>
<dbReference type="AlphaFoldDB" id="A0A8J9UW95"/>
<gene>
    <name evidence="2" type="ORF">BINO364_LOCUS7005</name>
</gene>
<protein>
    <submittedName>
        <fullName evidence="2">Uncharacterized protein</fullName>
    </submittedName>
</protein>
<evidence type="ECO:0000313" key="2">
    <source>
        <dbReference type="EMBL" id="CAH0720827.1"/>
    </source>
</evidence>
<keyword evidence="3" id="KW-1185">Reference proteome</keyword>
<evidence type="ECO:0000256" key="1">
    <source>
        <dbReference type="SAM" id="MobiDB-lite"/>
    </source>
</evidence>
<feature type="region of interest" description="Disordered" evidence="1">
    <location>
        <begin position="1"/>
        <end position="72"/>
    </location>
</feature>
<feature type="compositionally biased region" description="Basic and acidic residues" evidence="1">
    <location>
        <begin position="11"/>
        <end position="20"/>
    </location>
</feature>
<dbReference type="EMBL" id="OV170222">
    <property type="protein sequence ID" value="CAH0720827.1"/>
    <property type="molecule type" value="Genomic_DNA"/>
</dbReference>
<proteinExistence type="predicted"/>